<proteinExistence type="predicted"/>
<keyword evidence="2" id="KW-1185">Reference proteome</keyword>
<dbReference type="EMBL" id="JALNTZ010000010">
    <property type="protein sequence ID" value="KAJ3640309.1"/>
    <property type="molecule type" value="Genomic_DNA"/>
</dbReference>
<name>A0AA38HMY6_9CUCU</name>
<evidence type="ECO:0000313" key="2">
    <source>
        <dbReference type="Proteomes" id="UP001168821"/>
    </source>
</evidence>
<dbReference type="AlphaFoldDB" id="A0AA38HMY6"/>
<accession>A0AA38HMY6</accession>
<gene>
    <name evidence="1" type="ORF">Zmor_003618</name>
</gene>
<protein>
    <submittedName>
        <fullName evidence="1">Uncharacterized protein</fullName>
    </submittedName>
</protein>
<reference evidence="1" key="1">
    <citation type="journal article" date="2023" name="G3 (Bethesda)">
        <title>Whole genome assemblies of Zophobas morio and Tenebrio molitor.</title>
        <authorList>
            <person name="Kaur S."/>
            <person name="Stinson S.A."/>
            <person name="diCenzo G.C."/>
        </authorList>
    </citation>
    <scope>NUCLEOTIDE SEQUENCE</scope>
    <source>
        <strain evidence="1">QUZm001</strain>
    </source>
</reference>
<evidence type="ECO:0000313" key="1">
    <source>
        <dbReference type="EMBL" id="KAJ3640309.1"/>
    </source>
</evidence>
<comment type="caution">
    <text evidence="1">The sequence shown here is derived from an EMBL/GenBank/DDBJ whole genome shotgun (WGS) entry which is preliminary data.</text>
</comment>
<dbReference type="Proteomes" id="UP001168821">
    <property type="component" value="Unassembled WGS sequence"/>
</dbReference>
<organism evidence="1 2">
    <name type="scientific">Zophobas morio</name>
    <dbReference type="NCBI Taxonomy" id="2755281"/>
    <lineage>
        <taxon>Eukaryota</taxon>
        <taxon>Metazoa</taxon>
        <taxon>Ecdysozoa</taxon>
        <taxon>Arthropoda</taxon>
        <taxon>Hexapoda</taxon>
        <taxon>Insecta</taxon>
        <taxon>Pterygota</taxon>
        <taxon>Neoptera</taxon>
        <taxon>Endopterygota</taxon>
        <taxon>Coleoptera</taxon>
        <taxon>Polyphaga</taxon>
        <taxon>Cucujiformia</taxon>
        <taxon>Tenebrionidae</taxon>
        <taxon>Zophobas</taxon>
    </lineage>
</organism>
<sequence length="89" mass="10081">MPDDKTKAIISKLFYVGRENGSCRTFGWEEPEITPFDKEELELAAKKMKNSKAPGLDGVPPEVIKEIGKTNSDWILGVMNDQLRKRSQK</sequence>